<dbReference type="GO" id="GO:0042597">
    <property type="term" value="C:periplasmic space"/>
    <property type="evidence" value="ECO:0007669"/>
    <property type="project" value="UniProtKB-SubCell"/>
</dbReference>
<dbReference type="EMBL" id="CP007014">
    <property type="protein sequence ID" value="AHG42608.1"/>
    <property type="molecule type" value="Genomic_DNA"/>
</dbReference>
<evidence type="ECO:0000313" key="9">
    <source>
        <dbReference type="EMBL" id="AHG42608.1"/>
    </source>
</evidence>
<evidence type="ECO:0000256" key="6">
    <source>
        <dbReference type="ARBA" id="ARBA00022764"/>
    </source>
</evidence>
<evidence type="ECO:0000256" key="5">
    <source>
        <dbReference type="ARBA" id="ARBA00022729"/>
    </source>
</evidence>
<gene>
    <name evidence="9" type="ORF">N018_21225</name>
</gene>
<protein>
    <recommendedName>
        <fullName evidence="4">Alginate biosynthesis protein AlgF</fullName>
    </recommendedName>
</protein>
<dbReference type="eggNOG" id="ENOG5032XR5">
    <property type="taxonomic scope" value="Bacteria"/>
</dbReference>
<comment type="similarity">
    <text evidence="3">Belongs to the AlgF family.</text>
</comment>
<dbReference type="GO" id="GO:0051301">
    <property type="term" value="P:cell division"/>
    <property type="evidence" value="ECO:0007669"/>
    <property type="project" value="UniProtKB-KW"/>
</dbReference>
<accession>W0MZZ8</accession>
<dbReference type="UniPathway" id="UPA00286"/>
<evidence type="ECO:0000256" key="1">
    <source>
        <dbReference type="ARBA" id="ARBA00004418"/>
    </source>
</evidence>
<dbReference type="RefSeq" id="WP_024644867.1">
    <property type="nucleotide sequence ID" value="NZ_CP007014.1"/>
</dbReference>
<dbReference type="Proteomes" id="UP000019089">
    <property type="component" value="Chromosome"/>
</dbReference>
<reference evidence="9 10" key="1">
    <citation type="submission" date="2013-12" db="EMBL/GenBank/DDBJ databases">
        <title>Interactions Between Genome Architecture and Virulence Genes in Pseudomonas syringae, strain CC1557 as a model.</title>
        <authorList>
            <person name="Baltrus D."/>
            <person name="Hockett K."/>
            <person name="Karlsrud E."/>
            <person name="Dougherty K."/>
            <person name="Nishimura M."/>
        </authorList>
    </citation>
    <scope>NUCLEOTIDE SEQUENCE [LARGE SCALE GENOMIC DNA]</scope>
    <source>
        <strain evidence="9 10">CC1557</strain>
    </source>
</reference>
<dbReference type="KEGG" id="psyr:N018_21225"/>
<feature type="signal peptide" evidence="8">
    <location>
        <begin position="1"/>
        <end position="22"/>
    </location>
</feature>
<evidence type="ECO:0000313" key="10">
    <source>
        <dbReference type="Proteomes" id="UP000019089"/>
    </source>
</evidence>
<dbReference type="HOGENOM" id="CLU_090244_0_0_6"/>
<organism evidence="9 10">
    <name type="scientific">Pseudomonas syringae CC1557</name>
    <dbReference type="NCBI Taxonomy" id="1357279"/>
    <lineage>
        <taxon>Bacteria</taxon>
        <taxon>Pseudomonadati</taxon>
        <taxon>Pseudomonadota</taxon>
        <taxon>Gammaproteobacteria</taxon>
        <taxon>Pseudomonadales</taxon>
        <taxon>Pseudomonadaceae</taxon>
        <taxon>Pseudomonas</taxon>
        <taxon>Pseudomonas syringae</taxon>
    </lineage>
</organism>
<keyword evidence="9" id="KW-0132">Cell division</keyword>
<comment type="subcellular location">
    <subcellularLocation>
        <location evidence="1">Periplasm</location>
    </subcellularLocation>
</comment>
<comment type="pathway">
    <text evidence="2">Glycan biosynthesis; alginate biosynthesis.</text>
</comment>
<dbReference type="GO" id="GO:0042121">
    <property type="term" value="P:alginic acid biosynthetic process"/>
    <property type="evidence" value="ECO:0007669"/>
    <property type="project" value="UniProtKB-UniPathway"/>
</dbReference>
<keyword evidence="7" id="KW-0016">Alginate biosynthesis</keyword>
<dbReference type="InterPro" id="IPR035422">
    <property type="entry name" value="AlgF"/>
</dbReference>
<evidence type="ECO:0000256" key="4">
    <source>
        <dbReference type="ARBA" id="ARBA00013964"/>
    </source>
</evidence>
<name>W0MZZ8_PSESX</name>
<dbReference type="AlphaFoldDB" id="W0MZZ8"/>
<keyword evidence="5 8" id="KW-0732">Signal</keyword>
<evidence type="ECO:0000256" key="8">
    <source>
        <dbReference type="SAM" id="SignalP"/>
    </source>
</evidence>
<evidence type="ECO:0000256" key="3">
    <source>
        <dbReference type="ARBA" id="ARBA00010033"/>
    </source>
</evidence>
<dbReference type="STRING" id="1357279.N018_21225"/>
<feature type="chain" id="PRO_5004792654" description="Alginate biosynthesis protein AlgF" evidence="8">
    <location>
        <begin position="23"/>
        <end position="224"/>
    </location>
</feature>
<keyword evidence="9" id="KW-0131">Cell cycle</keyword>
<dbReference type="Pfam" id="PF11182">
    <property type="entry name" value="AlgF"/>
    <property type="match status" value="1"/>
</dbReference>
<keyword evidence="6" id="KW-0574">Periplasm</keyword>
<sequence length="224" mass="23200">MITVRLMAGSVAALLIGFDACAADIALYPTGPAQDSAFIRFINAATAPLQVIAREGQTPLQLDMTKPVSLFFPVQASSPVKGTLISGDKKLPLDISVEPGEFATVVVTAQADGSLTPVTVREQPDDFNGLKASLAFFSLDAGCSEASLRPAGRSGDLFKAVPTGTLQRRSINPVSLSVQLVCANATVGAPLDLGELKAGERYSVLLVPSATGPRLLSATDSLSN</sequence>
<evidence type="ECO:0000256" key="7">
    <source>
        <dbReference type="ARBA" id="ARBA00022841"/>
    </source>
</evidence>
<evidence type="ECO:0000256" key="2">
    <source>
        <dbReference type="ARBA" id="ARBA00005182"/>
    </source>
</evidence>
<proteinExistence type="inferred from homology"/>